<dbReference type="Proteomes" id="UP000280960">
    <property type="component" value="Chromosome"/>
</dbReference>
<sequence length="176" mass="20468">MICQECNMRPATVHITKIVNGEKTQMHLCEECARQKHLGFSMGMNPFDFDDVPGFSLGKLLSSFFEEPQQVRQKSDELKCDRCGLTFPRFTETGRFGCSNCYDAFKGQLDPMLRRIHGKTYHVGKVPHRSGSEIRLRNEINRLKRELQEAINAEEYERAAVIRDRIKEIEQKKNKE</sequence>
<dbReference type="InterPro" id="IPR001943">
    <property type="entry name" value="UVR_dom"/>
</dbReference>
<dbReference type="Gene3D" id="4.10.860.10">
    <property type="entry name" value="UVR domain"/>
    <property type="match status" value="1"/>
</dbReference>
<dbReference type="AlphaFoldDB" id="A0A3G2R8Y1"/>
<dbReference type="InterPro" id="IPR036876">
    <property type="entry name" value="UVR_dom_sf"/>
</dbReference>
<dbReference type="EMBL" id="CP033169">
    <property type="protein sequence ID" value="AYO31921.1"/>
    <property type="molecule type" value="Genomic_DNA"/>
</dbReference>
<gene>
    <name evidence="3" type="ORF">D2962_16100</name>
</gene>
<dbReference type="GO" id="GO:0008270">
    <property type="term" value="F:zinc ion binding"/>
    <property type="evidence" value="ECO:0007669"/>
    <property type="project" value="TreeGrafter"/>
</dbReference>
<feature type="domain" description="UVR" evidence="2">
    <location>
        <begin position="137"/>
        <end position="172"/>
    </location>
</feature>
<evidence type="ECO:0000313" key="3">
    <source>
        <dbReference type="EMBL" id="AYO31921.1"/>
    </source>
</evidence>
<accession>A0A3G2R8Y1</accession>
<dbReference type="PIRSF" id="PIRSF015034">
    <property type="entry name" value="YacH"/>
    <property type="match status" value="1"/>
</dbReference>
<evidence type="ECO:0000259" key="2">
    <source>
        <dbReference type="PROSITE" id="PS50151"/>
    </source>
</evidence>
<keyword evidence="4" id="KW-1185">Reference proteome</keyword>
<dbReference type="InterPro" id="IPR025542">
    <property type="entry name" value="YacH"/>
</dbReference>
<organism evidence="3 4">
    <name type="scientific">Biomaibacter acetigenes</name>
    <dbReference type="NCBI Taxonomy" id="2316383"/>
    <lineage>
        <taxon>Bacteria</taxon>
        <taxon>Bacillati</taxon>
        <taxon>Bacillota</taxon>
        <taxon>Clostridia</taxon>
        <taxon>Thermosediminibacterales</taxon>
        <taxon>Tepidanaerobacteraceae</taxon>
        <taxon>Biomaibacter</taxon>
    </lineage>
</organism>
<dbReference type="SUPFAM" id="SSF46600">
    <property type="entry name" value="C-terminal UvrC-binding domain of UvrB"/>
    <property type="match status" value="1"/>
</dbReference>
<evidence type="ECO:0000256" key="1">
    <source>
        <dbReference type="SAM" id="Coils"/>
    </source>
</evidence>
<dbReference type="GO" id="GO:0005507">
    <property type="term" value="F:copper ion binding"/>
    <property type="evidence" value="ECO:0007669"/>
    <property type="project" value="TreeGrafter"/>
</dbReference>
<dbReference type="PROSITE" id="PS50151">
    <property type="entry name" value="UVR"/>
    <property type="match status" value="1"/>
</dbReference>
<dbReference type="GO" id="GO:1990170">
    <property type="term" value="P:stress response to cadmium ion"/>
    <property type="evidence" value="ECO:0007669"/>
    <property type="project" value="TreeGrafter"/>
</dbReference>
<dbReference type="GO" id="GO:0046870">
    <property type="term" value="F:cadmium ion binding"/>
    <property type="evidence" value="ECO:0007669"/>
    <property type="project" value="TreeGrafter"/>
</dbReference>
<proteinExistence type="predicted"/>
<dbReference type="GO" id="GO:0050897">
    <property type="term" value="F:cobalt ion binding"/>
    <property type="evidence" value="ECO:0007669"/>
    <property type="project" value="TreeGrafter"/>
</dbReference>
<reference evidence="3 4" key="1">
    <citation type="submission" date="2018-10" db="EMBL/GenBank/DDBJ databases">
        <authorList>
            <person name="Zhang X."/>
        </authorList>
    </citation>
    <scope>NUCLEOTIDE SEQUENCE [LARGE SCALE GENOMIC DNA]</scope>
    <source>
        <strain evidence="3 4">SK-G1</strain>
    </source>
</reference>
<feature type="coiled-coil region" evidence="1">
    <location>
        <begin position="133"/>
        <end position="172"/>
    </location>
</feature>
<keyword evidence="1" id="KW-0175">Coiled coil</keyword>
<evidence type="ECO:0000313" key="4">
    <source>
        <dbReference type="Proteomes" id="UP000280960"/>
    </source>
</evidence>
<dbReference type="Pfam" id="PF02151">
    <property type="entry name" value="UVR"/>
    <property type="match status" value="1"/>
</dbReference>
<dbReference type="KEGG" id="bacg:D2962_16100"/>
<dbReference type="GO" id="GO:1990169">
    <property type="term" value="P:stress response to copper ion"/>
    <property type="evidence" value="ECO:0007669"/>
    <property type="project" value="TreeGrafter"/>
</dbReference>
<dbReference type="PANTHER" id="PTHR38430">
    <property type="entry name" value="PROTEIN-ARGININE KINASE ACTIVATOR PROTEIN"/>
    <property type="match status" value="1"/>
</dbReference>
<name>A0A3G2R8Y1_9FIRM</name>
<dbReference type="RefSeq" id="WP_120765937.1">
    <property type="nucleotide sequence ID" value="NZ_CP033169.1"/>
</dbReference>
<protein>
    <recommendedName>
        <fullName evidence="2">UVR domain-containing protein</fullName>
    </recommendedName>
</protein>
<dbReference type="PANTHER" id="PTHR38430:SF1">
    <property type="entry name" value="PROTEIN-ARGININE KINASE ACTIVATOR PROTEIN"/>
    <property type="match status" value="1"/>
</dbReference>